<dbReference type="EMBL" id="SHKL01000001">
    <property type="protein sequence ID" value="RZT87264.1"/>
    <property type="molecule type" value="Genomic_DNA"/>
</dbReference>
<protein>
    <submittedName>
        <fullName evidence="1">Nodulation protein S (NodS)</fullName>
    </submittedName>
</protein>
<evidence type="ECO:0000313" key="2">
    <source>
        <dbReference type="Proteomes" id="UP000291591"/>
    </source>
</evidence>
<proteinExistence type="predicted"/>
<dbReference type="SUPFAM" id="SSF53335">
    <property type="entry name" value="S-adenosyl-L-methionine-dependent methyltransferases"/>
    <property type="match status" value="1"/>
</dbReference>
<dbReference type="Proteomes" id="UP000291591">
    <property type="component" value="Unassembled WGS sequence"/>
</dbReference>
<dbReference type="AlphaFoldDB" id="A0A4Q7V1D2"/>
<keyword evidence="2" id="KW-1185">Reference proteome</keyword>
<accession>A0A4Q7V1D2</accession>
<dbReference type="InterPro" id="IPR029063">
    <property type="entry name" value="SAM-dependent_MTases_sf"/>
</dbReference>
<gene>
    <name evidence="1" type="ORF">EV383_4174</name>
</gene>
<reference evidence="1 2" key="1">
    <citation type="submission" date="2019-02" db="EMBL/GenBank/DDBJ databases">
        <title>Sequencing the genomes of 1000 actinobacteria strains.</title>
        <authorList>
            <person name="Klenk H.-P."/>
        </authorList>
    </citation>
    <scope>NUCLEOTIDE SEQUENCE [LARGE SCALE GENOMIC DNA]</scope>
    <source>
        <strain evidence="1 2">DSM 45779</strain>
    </source>
</reference>
<comment type="caution">
    <text evidence="1">The sequence shown here is derived from an EMBL/GenBank/DDBJ whole genome shotgun (WGS) entry which is preliminary data.</text>
</comment>
<organism evidence="1 2">
    <name type="scientific">Pseudonocardia sediminis</name>
    <dbReference type="NCBI Taxonomy" id="1397368"/>
    <lineage>
        <taxon>Bacteria</taxon>
        <taxon>Bacillati</taxon>
        <taxon>Actinomycetota</taxon>
        <taxon>Actinomycetes</taxon>
        <taxon>Pseudonocardiales</taxon>
        <taxon>Pseudonocardiaceae</taxon>
        <taxon>Pseudonocardia</taxon>
    </lineage>
</organism>
<sequence>MTDDPNTGPGYGARALQDRFTDLYADGDPWRADSFYERRKRAVVLASLPQEHYGTVFEPGCGAGELTLDLSARAEVVLASDPVAVAVDRAVEATRDLPGVTVTVGALPDAVPDVRLDLAMFSEVLYYLDDATVTATLDATLAVTPSGADVVLVHWRGDAPEAPRDAEATYAMVAARPELETIVAHVDEHFLLHVLRRA</sequence>
<evidence type="ECO:0000313" key="1">
    <source>
        <dbReference type="EMBL" id="RZT87264.1"/>
    </source>
</evidence>
<dbReference type="RefSeq" id="WP_130291441.1">
    <property type="nucleotide sequence ID" value="NZ_SHKL01000001.1"/>
</dbReference>
<name>A0A4Q7V1D2_PSEST</name>
<dbReference type="GO" id="GO:0009312">
    <property type="term" value="P:oligosaccharide biosynthetic process"/>
    <property type="evidence" value="ECO:0007669"/>
    <property type="project" value="InterPro"/>
</dbReference>
<dbReference type="InterPro" id="IPR008715">
    <property type="entry name" value="SAM-MeTfrase_NodS-like"/>
</dbReference>
<dbReference type="Pfam" id="PF05401">
    <property type="entry name" value="NodS"/>
    <property type="match status" value="1"/>
</dbReference>
<dbReference type="GO" id="GO:0008757">
    <property type="term" value="F:S-adenosylmethionine-dependent methyltransferase activity"/>
    <property type="evidence" value="ECO:0007669"/>
    <property type="project" value="InterPro"/>
</dbReference>
<dbReference type="OrthoDB" id="116799at2"/>
<dbReference type="Gene3D" id="3.40.50.150">
    <property type="entry name" value="Vaccinia Virus protein VP39"/>
    <property type="match status" value="1"/>
</dbReference>